<feature type="compositionally biased region" description="Basic residues" evidence="1">
    <location>
        <begin position="153"/>
        <end position="166"/>
    </location>
</feature>
<dbReference type="eggNOG" id="ENOG502SJYB">
    <property type="taxonomic scope" value="Eukaryota"/>
</dbReference>
<dbReference type="OrthoDB" id="5403634at2759"/>
<evidence type="ECO:0000313" key="4">
    <source>
        <dbReference type="Proteomes" id="UP000019478"/>
    </source>
</evidence>
<feature type="region of interest" description="Disordered" evidence="1">
    <location>
        <begin position="1"/>
        <end position="48"/>
    </location>
</feature>
<dbReference type="Pfam" id="PF25545">
    <property type="entry name" value="DUF7924"/>
    <property type="match status" value="1"/>
</dbReference>
<feature type="region of interest" description="Disordered" evidence="1">
    <location>
        <begin position="136"/>
        <end position="187"/>
    </location>
</feature>
<evidence type="ECO:0000313" key="3">
    <source>
        <dbReference type="EMBL" id="EXJ80682.1"/>
    </source>
</evidence>
<feature type="compositionally biased region" description="Polar residues" evidence="1">
    <location>
        <begin position="15"/>
        <end position="24"/>
    </location>
</feature>
<feature type="compositionally biased region" description="Basic residues" evidence="1">
    <location>
        <begin position="31"/>
        <end position="40"/>
    </location>
</feature>
<name>W9XJI5_9EURO</name>
<protein>
    <recommendedName>
        <fullName evidence="2">DUF7924 domain-containing protein</fullName>
    </recommendedName>
</protein>
<feature type="compositionally biased region" description="Polar residues" evidence="1">
    <location>
        <begin position="498"/>
        <end position="513"/>
    </location>
</feature>
<sequence length="558" mass="62707">MTEAQHFCPPERRNSVQLSPSPNETCGHASKQTKRTKRNHHGEPRFPPPAFWDNLSSVHLTKRALEELDRRNTQVAAKSRPLSGALCGFQPRVTRLQLQKRTTIPSVTDLLRHCEPDRLRELKKFARAGGPDLSDIRGFPEPIDPLTYSMKSSRSRPPRPRGRVRFKSVSTTQSSRTKHTKSTGPYDRNFQQFLIDGEVYPPMYQFPDGRVPEKPDNWEEIHRRLHLPRRSLSASNFSDKEHEDFVRMDANAAKEKQVTDSVIPIIRGKIGDSKCVSGGIPFLNLDPLLDMAISPGNPDIYYGARPEQLDRRVRDALGKSIIPSTQDDLPIVPNFFLAVKGPNGTLSVATRQATYDGALGERGILSLQSFGHEELVFDNHAHTMSCLYSSGVLQIFTIHCTPPTSPDGRPSYLMHRLRSVALNDTPGAFRDGATVYRNALDWAKEQRDEAIMHANERANDSQNTILAVETSLEEVHSLTSEPVLDQADVTEPLDQEPRISSSNKNDTTINSHDSAILSDRPSLSKQPGKRLRRHSLQISPPRRKRQNARGFDDDGPNQ</sequence>
<organism evidence="3 4">
    <name type="scientific">Capronia epimyces CBS 606.96</name>
    <dbReference type="NCBI Taxonomy" id="1182542"/>
    <lineage>
        <taxon>Eukaryota</taxon>
        <taxon>Fungi</taxon>
        <taxon>Dikarya</taxon>
        <taxon>Ascomycota</taxon>
        <taxon>Pezizomycotina</taxon>
        <taxon>Eurotiomycetes</taxon>
        <taxon>Chaetothyriomycetidae</taxon>
        <taxon>Chaetothyriales</taxon>
        <taxon>Herpotrichiellaceae</taxon>
        <taxon>Capronia</taxon>
    </lineage>
</organism>
<feature type="domain" description="DUF7924" evidence="2">
    <location>
        <begin position="297"/>
        <end position="454"/>
    </location>
</feature>
<gene>
    <name evidence="3" type="ORF">A1O3_06966</name>
</gene>
<dbReference type="EMBL" id="AMGY01000006">
    <property type="protein sequence ID" value="EXJ80682.1"/>
    <property type="molecule type" value="Genomic_DNA"/>
</dbReference>
<dbReference type="HOGENOM" id="CLU_023878_1_1_1"/>
<dbReference type="GeneID" id="19171070"/>
<keyword evidence="4" id="KW-1185">Reference proteome</keyword>
<dbReference type="STRING" id="1182542.W9XJI5"/>
<dbReference type="AlphaFoldDB" id="W9XJI5"/>
<dbReference type="Proteomes" id="UP000019478">
    <property type="component" value="Unassembled WGS sequence"/>
</dbReference>
<reference evidence="3 4" key="1">
    <citation type="submission" date="2013-03" db="EMBL/GenBank/DDBJ databases">
        <title>The Genome Sequence of Capronia epimyces CBS 606.96.</title>
        <authorList>
            <consortium name="The Broad Institute Genomics Platform"/>
            <person name="Cuomo C."/>
            <person name="de Hoog S."/>
            <person name="Gorbushina A."/>
            <person name="Walker B."/>
            <person name="Young S.K."/>
            <person name="Zeng Q."/>
            <person name="Gargeya S."/>
            <person name="Fitzgerald M."/>
            <person name="Haas B."/>
            <person name="Abouelleil A."/>
            <person name="Allen A.W."/>
            <person name="Alvarado L."/>
            <person name="Arachchi H.M."/>
            <person name="Berlin A.M."/>
            <person name="Chapman S.B."/>
            <person name="Gainer-Dewar J."/>
            <person name="Goldberg J."/>
            <person name="Griggs A."/>
            <person name="Gujja S."/>
            <person name="Hansen M."/>
            <person name="Howarth C."/>
            <person name="Imamovic A."/>
            <person name="Ireland A."/>
            <person name="Larimer J."/>
            <person name="McCowan C."/>
            <person name="Murphy C."/>
            <person name="Pearson M."/>
            <person name="Poon T.W."/>
            <person name="Priest M."/>
            <person name="Roberts A."/>
            <person name="Saif S."/>
            <person name="Shea T."/>
            <person name="Sisk P."/>
            <person name="Sykes S."/>
            <person name="Wortman J."/>
            <person name="Nusbaum C."/>
            <person name="Birren B."/>
        </authorList>
    </citation>
    <scope>NUCLEOTIDE SEQUENCE [LARGE SCALE GENOMIC DNA]</scope>
    <source>
        <strain evidence="3 4">CBS 606.96</strain>
    </source>
</reference>
<evidence type="ECO:0000256" key="1">
    <source>
        <dbReference type="SAM" id="MobiDB-lite"/>
    </source>
</evidence>
<evidence type="ECO:0000259" key="2">
    <source>
        <dbReference type="Pfam" id="PF25545"/>
    </source>
</evidence>
<comment type="caution">
    <text evidence="3">The sequence shown here is derived from an EMBL/GenBank/DDBJ whole genome shotgun (WGS) entry which is preliminary data.</text>
</comment>
<proteinExistence type="predicted"/>
<feature type="region of interest" description="Disordered" evidence="1">
    <location>
        <begin position="477"/>
        <end position="558"/>
    </location>
</feature>
<accession>W9XJI5</accession>
<dbReference type="InterPro" id="IPR057684">
    <property type="entry name" value="DUF7924"/>
</dbReference>
<dbReference type="RefSeq" id="XP_007735270.1">
    <property type="nucleotide sequence ID" value="XM_007737080.1"/>
</dbReference>
<feature type="compositionally biased region" description="Basic residues" evidence="1">
    <location>
        <begin position="527"/>
        <end position="547"/>
    </location>
</feature>